<keyword evidence="2" id="KW-1185">Reference proteome</keyword>
<dbReference type="EMBL" id="FQVT01000009">
    <property type="protein sequence ID" value="SHG32230.1"/>
    <property type="molecule type" value="Genomic_DNA"/>
</dbReference>
<sequence>MNFLKNSWLHKYVNDSDAGARQSVVVRSLLFGVLNTASKNLDCLLD</sequence>
<proteinExistence type="predicted"/>
<gene>
    <name evidence="1" type="ORF">SAMN05444483_1091</name>
</gene>
<reference evidence="2" key="1">
    <citation type="submission" date="2016-11" db="EMBL/GenBank/DDBJ databases">
        <authorList>
            <person name="Varghese N."/>
            <person name="Submissions S."/>
        </authorList>
    </citation>
    <scope>NUCLEOTIDE SEQUENCE [LARGE SCALE GENOMIC DNA]</scope>
    <source>
        <strain evidence="2">DSM 24579</strain>
    </source>
</reference>
<evidence type="ECO:0000313" key="1">
    <source>
        <dbReference type="EMBL" id="SHG32230.1"/>
    </source>
</evidence>
<name>A0A1M5IW90_SALEC</name>
<dbReference type="AlphaFoldDB" id="A0A1M5IW90"/>
<accession>A0A1M5IW90</accession>
<protein>
    <submittedName>
        <fullName evidence="1">Uncharacterized protein</fullName>
    </submittedName>
</protein>
<evidence type="ECO:0000313" key="2">
    <source>
        <dbReference type="Proteomes" id="UP000183945"/>
    </source>
</evidence>
<organism evidence="1 2">
    <name type="scientific">Salegentibacter echinorum</name>
    <dbReference type="NCBI Taxonomy" id="1073325"/>
    <lineage>
        <taxon>Bacteria</taxon>
        <taxon>Pseudomonadati</taxon>
        <taxon>Bacteroidota</taxon>
        <taxon>Flavobacteriia</taxon>
        <taxon>Flavobacteriales</taxon>
        <taxon>Flavobacteriaceae</taxon>
        <taxon>Salegentibacter</taxon>
    </lineage>
</organism>
<dbReference type="Proteomes" id="UP000183945">
    <property type="component" value="Unassembled WGS sequence"/>
</dbReference>